<sequence>MRAYRYDHLHLRSPDPEKAAAFYTGLLGATEKARLDNNGALRIVLDLGGVTVFVEQVPAATPVPPPAPFVGIEHIGLVVDDIAAAIEELRGQGVAILAEPKQIKPGLSIAFIGGPDGVRIELLERK</sequence>
<dbReference type="GO" id="GO:0046872">
    <property type="term" value="F:metal ion binding"/>
    <property type="evidence" value="ECO:0007669"/>
    <property type="project" value="UniProtKB-KW"/>
</dbReference>
<name>A0A1V2H5L9_9PROT</name>
<dbReference type="Pfam" id="PF00903">
    <property type="entry name" value="Glyoxalase"/>
    <property type="match status" value="1"/>
</dbReference>
<dbReference type="Proteomes" id="UP000188879">
    <property type="component" value="Unassembled WGS sequence"/>
</dbReference>
<dbReference type="CDD" id="cd06587">
    <property type="entry name" value="VOC"/>
    <property type="match status" value="1"/>
</dbReference>
<comment type="caution">
    <text evidence="3">The sequence shown here is derived from an EMBL/GenBank/DDBJ whole genome shotgun (WGS) entry which is preliminary data.</text>
</comment>
<reference evidence="3 4" key="1">
    <citation type="submission" date="2016-10" db="EMBL/GenBank/DDBJ databases">
        <title>Draft Genome sequence of Roseomonas sp. strain M3.</title>
        <authorList>
            <person name="Subhash Y."/>
            <person name="Lee S."/>
        </authorList>
    </citation>
    <scope>NUCLEOTIDE SEQUENCE [LARGE SCALE GENOMIC DNA]</scope>
    <source>
        <strain evidence="3 4">M3</strain>
    </source>
</reference>
<protein>
    <submittedName>
        <fullName evidence="3">Glyoxalase</fullName>
    </submittedName>
</protein>
<dbReference type="AlphaFoldDB" id="A0A1V2H5L9"/>
<evidence type="ECO:0000313" key="3">
    <source>
        <dbReference type="EMBL" id="ONG55989.1"/>
    </source>
</evidence>
<gene>
    <name evidence="3" type="ORF">BKE38_07460</name>
</gene>
<dbReference type="PANTHER" id="PTHR43048:SF5">
    <property type="entry name" value="BLR5325 PROTEIN"/>
    <property type="match status" value="1"/>
</dbReference>
<dbReference type="PROSITE" id="PS51819">
    <property type="entry name" value="VOC"/>
    <property type="match status" value="1"/>
</dbReference>
<feature type="domain" description="VOC" evidence="2">
    <location>
        <begin position="5"/>
        <end position="125"/>
    </location>
</feature>
<evidence type="ECO:0000313" key="4">
    <source>
        <dbReference type="Proteomes" id="UP000188879"/>
    </source>
</evidence>
<organism evidence="3 4">
    <name type="scientific">Teichococcus deserti</name>
    <dbReference type="NCBI Taxonomy" id="1817963"/>
    <lineage>
        <taxon>Bacteria</taxon>
        <taxon>Pseudomonadati</taxon>
        <taxon>Pseudomonadota</taxon>
        <taxon>Alphaproteobacteria</taxon>
        <taxon>Acetobacterales</taxon>
        <taxon>Roseomonadaceae</taxon>
        <taxon>Roseomonas</taxon>
    </lineage>
</organism>
<accession>A0A1V2H5L9</accession>
<dbReference type="RefSeq" id="WP_076956747.1">
    <property type="nucleotide sequence ID" value="NZ_MLCO01000059.1"/>
</dbReference>
<dbReference type="Gene3D" id="3.10.180.10">
    <property type="entry name" value="2,3-Dihydroxybiphenyl 1,2-Dioxygenase, domain 1"/>
    <property type="match status" value="1"/>
</dbReference>
<dbReference type="PANTHER" id="PTHR43048">
    <property type="entry name" value="METHYLMALONYL-COA EPIMERASE"/>
    <property type="match status" value="1"/>
</dbReference>
<evidence type="ECO:0000259" key="2">
    <source>
        <dbReference type="PROSITE" id="PS51819"/>
    </source>
</evidence>
<keyword evidence="1" id="KW-0479">Metal-binding</keyword>
<dbReference type="EMBL" id="MLCO01000059">
    <property type="protein sequence ID" value="ONG55989.1"/>
    <property type="molecule type" value="Genomic_DNA"/>
</dbReference>
<dbReference type="SUPFAM" id="SSF54593">
    <property type="entry name" value="Glyoxalase/Bleomycin resistance protein/Dihydroxybiphenyl dioxygenase"/>
    <property type="match status" value="1"/>
</dbReference>
<dbReference type="OrthoDB" id="9799428at2"/>
<evidence type="ECO:0000256" key="1">
    <source>
        <dbReference type="ARBA" id="ARBA00022723"/>
    </source>
</evidence>
<dbReference type="GO" id="GO:0046491">
    <property type="term" value="P:L-methylmalonyl-CoA metabolic process"/>
    <property type="evidence" value="ECO:0007669"/>
    <property type="project" value="TreeGrafter"/>
</dbReference>
<keyword evidence="4" id="KW-1185">Reference proteome</keyword>
<dbReference type="InterPro" id="IPR037523">
    <property type="entry name" value="VOC_core"/>
</dbReference>
<proteinExistence type="predicted"/>
<dbReference type="InterPro" id="IPR004360">
    <property type="entry name" value="Glyas_Fos-R_dOase_dom"/>
</dbReference>
<dbReference type="GO" id="GO:0004493">
    <property type="term" value="F:methylmalonyl-CoA epimerase activity"/>
    <property type="evidence" value="ECO:0007669"/>
    <property type="project" value="TreeGrafter"/>
</dbReference>
<dbReference type="InterPro" id="IPR029068">
    <property type="entry name" value="Glyas_Bleomycin-R_OHBP_Dase"/>
</dbReference>
<dbReference type="InterPro" id="IPR051785">
    <property type="entry name" value="MMCE/EMCE_epimerase"/>
</dbReference>